<feature type="domain" description="Cilia- and flagella-associated protein 58 central coiled coil" evidence="3">
    <location>
        <begin position="390"/>
        <end position="660"/>
    </location>
</feature>
<dbReference type="OrthoDB" id="264785at2759"/>
<keyword evidence="5" id="KW-1185">Reference proteome</keyword>
<feature type="coiled-coil region" evidence="2">
    <location>
        <begin position="241"/>
        <end position="383"/>
    </location>
</feature>
<dbReference type="AlphaFoldDB" id="A0A0S4JDB4"/>
<feature type="coiled-coil region" evidence="2">
    <location>
        <begin position="416"/>
        <end position="597"/>
    </location>
</feature>
<gene>
    <name evidence="4" type="ORF">BSAL_20785</name>
</gene>
<dbReference type="EMBL" id="CYKH01001733">
    <property type="protein sequence ID" value="CUG89385.1"/>
    <property type="molecule type" value="Genomic_DNA"/>
</dbReference>
<dbReference type="OMA" id="CQDDMRL"/>
<dbReference type="VEuPathDB" id="TriTrypDB:BSAL_20785"/>
<evidence type="ECO:0000313" key="4">
    <source>
        <dbReference type="EMBL" id="CUG89385.1"/>
    </source>
</evidence>
<name>A0A0S4JDB4_BODSA</name>
<keyword evidence="1 2" id="KW-0175">Coiled coil</keyword>
<sequence length="853" mass="100895">MEDIGVSATTIENLERDFQNVINDLGGEDNLERFRLEYEKLHRALKKSHESEKRLIKKCQELTQELMANAAKIQSAIKLSQGDHSTIEALKKEIEKAWKMVDTAHEKESRAKETIQQLKKEATTLQQLVEQGTALTQGHEMTLAELTEEKKELLREQDELLYKIEQLHKEIKENYEKVKKVELDLGNKQEDLKRVSDKYNTMKREYDREVKSHDRAESQCKELMSVLQLRNNELDVRRKGIEKLEASISALSAQVRDDEARKQQLINKLDSAEEQLKTTRKGYDEMLEIISELQTHIKEIDSEMKKQETKLVQLRHEELKSQKLRDQRFKECRRMIQNKDDLKKEHEMLERQVGNLKKQIDVMNKEERELEGTQKQMDKEHEYLKHKGEEEVKKQEKVTSLIDGEHRKHGDLEEALETEKNIGNNLKKTIKRLEMDREKYAEEASMATISYNKALEDVKIGVMAIDDFQKQIDDAASRLAEQQHMYEQVRTDRNLYSKKLIESQDEISELKQKFKIMDHQIDQLKEELGMKEKKYFEEQARQKAEKERLTKIRKQVNEYTALFEDAKKRTESSNQEIKQLTKVINQCDTELSEQQQQFLTVTNERDVLGTQLIRRNDELALLYEKIRIQQQTLSKGEVQYRDRLVDIRMLRLKIGELKRNVHMAQVRVKNIDDLSSHIVTLQRQLALERTKVQALSEELENPQNYSRWRTVKGERLSEEETVQKIQALQKRLIGKTEECVEKDIVIQEKEKLFIELKTILARQPGPEVAEQLNVYQQDLRKKNHTMKRMASELNMSSTHISEQKYEVERLNRELQDLKKKYFELRMDNQTLVDDRTQLGPEASAMHQQFRQTM</sequence>
<dbReference type="PANTHER" id="PTHR32083:SF45">
    <property type="entry name" value="FLAGELLAR ASSOCIATED PROTEIN"/>
    <property type="match status" value="1"/>
</dbReference>
<dbReference type="Pfam" id="PF21771">
    <property type="entry name" value="CFAP58_CC"/>
    <property type="match status" value="1"/>
</dbReference>
<dbReference type="PANTHER" id="PTHR32083">
    <property type="entry name" value="CILIA AND FLAGELLA-ASSOCIATED PROTEIN 58-RELATED"/>
    <property type="match status" value="1"/>
</dbReference>
<feature type="coiled-coil region" evidence="2">
    <location>
        <begin position="800"/>
        <end position="827"/>
    </location>
</feature>
<feature type="coiled-coil region" evidence="2">
    <location>
        <begin position="101"/>
        <end position="205"/>
    </location>
</feature>
<protein>
    <recommendedName>
        <fullName evidence="3">Cilia- and flagella-associated protein 58 central coiled coil domain-containing protein</fullName>
    </recommendedName>
</protein>
<organism evidence="4 5">
    <name type="scientific">Bodo saltans</name>
    <name type="common">Flagellated protozoan</name>
    <dbReference type="NCBI Taxonomy" id="75058"/>
    <lineage>
        <taxon>Eukaryota</taxon>
        <taxon>Discoba</taxon>
        <taxon>Euglenozoa</taxon>
        <taxon>Kinetoplastea</taxon>
        <taxon>Metakinetoplastina</taxon>
        <taxon>Eubodonida</taxon>
        <taxon>Bodonidae</taxon>
        <taxon>Bodo</taxon>
    </lineage>
</organism>
<dbReference type="InterPro" id="IPR049270">
    <property type="entry name" value="CFAP58_CC"/>
</dbReference>
<reference evidence="5" key="1">
    <citation type="submission" date="2015-09" db="EMBL/GenBank/DDBJ databases">
        <authorList>
            <consortium name="Pathogen Informatics"/>
        </authorList>
    </citation>
    <scope>NUCLEOTIDE SEQUENCE [LARGE SCALE GENOMIC DNA]</scope>
    <source>
        <strain evidence="5">Lake Konstanz</strain>
    </source>
</reference>
<evidence type="ECO:0000256" key="2">
    <source>
        <dbReference type="SAM" id="Coils"/>
    </source>
</evidence>
<dbReference type="GO" id="GO:0005856">
    <property type="term" value="C:cytoskeleton"/>
    <property type="evidence" value="ECO:0007669"/>
    <property type="project" value="TreeGrafter"/>
</dbReference>
<dbReference type="Proteomes" id="UP000051952">
    <property type="component" value="Unassembled WGS sequence"/>
</dbReference>
<evidence type="ECO:0000313" key="5">
    <source>
        <dbReference type="Proteomes" id="UP000051952"/>
    </source>
</evidence>
<accession>A0A0S4JDB4</accession>
<proteinExistence type="predicted"/>
<evidence type="ECO:0000259" key="3">
    <source>
        <dbReference type="Pfam" id="PF21771"/>
    </source>
</evidence>
<evidence type="ECO:0000256" key="1">
    <source>
        <dbReference type="ARBA" id="ARBA00023054"/>
    </source>
</evidence>